<reference evidence="1" key="1">
    <citation type="journal article" date="2019" name="bioRxiv">
        <title>The Genome of the Zebra Mussel, Dreissena polymorpha: A Resource for Invasive Species Research.</title>
        <authorList>
            <person name="McCartney M.A."/>
            <person name="Auch B."/>
            <person name="Kono T."/>
            <person name="Mallez S."/>
            <person name="Zhang Y."/>
            <person name="Obille A."/>
            <person name="Becker A."/>
            <person name="Abrahante J.E."/>
            <person name="Garbe J."/>
            <person name="Badalamenti J.P."/>
            <person name="Herman A."/>
            <person name="Mangelson H."/>
            <person name="Liachko I."/>
            <person name="Sullivan S."/>
            <person name="Sone E.D."/>
            <person name="Koren S."/>
            <person name="Silverstein K.A.T."/>
            <person name="Beckman K.B."/>
            <person name="Gohl D.M."/>
        </authorList>
    </citation>
    <scope>NUCLEOTIDE SEQUENCE</scope>
    <source>
        <strain evidence="1">Duluth1</strain>
        <tissue evidence="1">Whole animal</tissue>
    </source>
</reference>
<reference evidence="1" key="2">
    <citation type="submission" date="2020-11" db="EMBL/GenBank/DDBJ databases">
        <authorList>
            <person name="McCartney M.A."/>
            <person name="Auch B."/>
            <person name="Kono T."/>
            <person name="Mallez S."/>
            <person name="Becker A."/>
            <person name="Gohl D.M."/>
            <person name="Silverstein K.A.T."/>
            <person name="Koren S."/>
            <person name="Bechman K.B."/>
            <person name="Herman A."/>
            <person name="Abrahante J.E."/>
            <person name="Garbe J."/>
        </authorList>
    </citation>
    <scope>NUCLEOTIDE SEQUENCE</scope>
    <source>
        <strain evidence="1">Duluth1</strain>
        <tissue evidence="1">Whole animal</tissue>
    </source>
</reference>
<dbReference type="AlphaFoldDB" id="A0A9D4QMX3"/>
<dbReference type="Gene3D" id="2.60.120.200">
    <property type="match status" value="1"/>
</dbReference>
<dbReference type="InterPro" id="IPR013320">
    <property type="entry name" value="ConA-like_dom_sf"/>
</dbReference>
<name>A0A9D4QMX3_DREPO</name>
<keyword evidence="2" id="KW-1185">Reference proteome</keyword>
<dbReference type="Proteomes" id="UP000828390">
    <property type="component" value="Unassembled WGS sequence"/>
</dbReference>
<accession>A0A9D4QMX3</accession>
<dbReference type="SUPFAM" id="SSF49899">
    <property type="entry name" value="Concanavalin A-like lectins/glucanases"/>
    <property type="match status" value="1"/>
</dbReference>
<proteinExistence type="predicted"/>
<evidence type="ECO:0000313" key="1">
    <source>
        <dbReference type="EMBL" id="KAH3837061.1"/>
    </source>
</evidence>
<gene>
    <name evidence="1" type="ORF">DPMN_110439</name>
</gene>
<sequence length="68" mass="7846">MVVDDSTTVRERILGTYRELNMNMGIYLGGVDVKANELFKHELKHFRGTFSTLTLNDLDLVEMGRRNN</sequence>
<organism evidence="1 2">
    <name type="scientific">Dreissena polymorpha</name>
    <name type="common">Zebra mussel</name>
    <name type="synonym">Mytilus polymorpha</name>
    <dbReference type="NCBI Taxonomy" id="45954"/>
    <lineage>
        <taxon>Eukaryota</taxon>
        <taxon>Metazoa</taxon>
        <taxon>Spiralia</taxon>
        <taxon>Lophotrochozoa</taxon>
        <taxon>Mollusca</taxon>
        <taxon>Bivalvia</taxon>
        <taxon>Autobranchia</taxon>
        <taxon>Heteroconchia</taxon>
        <taxon>Euheterodonta</taxon>
        <taxon>Imparidentia</taxon>
        <taxon>Neoheterodontei</taxon>
        <taxon>Myida</taxon>
        <taxon>Dreissenoidea</taxon>
        <taxon>Dreissenidae</taxon>
        <taxon>Dreissena</taxon>
    </lineage>
</organism>
<comment type="caution">
    <text evidence="1">The sequence shown here is derived from an EMBL/GenBank/DDBJ whole genome shotgun (WGS) entry which is preliminary data.</text>
</comment>
<protein>
    <submittedName>
        <fullName evidence="1">Uncharacterized protein</fullName>
    </submittedName>
</protein>
<dbReference type="EMBL" id="JAIWYP010000004">
    <property type="protein sequence ID" value="KAH3837061.1"/>
    <property type="molecule type" value="Genomic_DNA"/>
</dbReference>
<evidence type="ECO:0000313" key="2">
    <source>
        <dbReference type="Proteomes" id="UP000828390"/>
    </source>
</evidence>